<name>A0A914QP11_9BILA</name>
<proteinExistence type="predicted"/>
<protein>
    <submittedName>
        <fullName evidence="2">Uncharacterized protein</fullName>
    </submittedName>
</protein>
<reference evidence="2" key="1">
    <citation type="submission" date="2022-11" db="UniProtKB">
        <authorList>
            <consortium name="WormBaseParasite"/>
        </authorList>
    </citation>
    <scope>IDENTIFICATION</scope>
</reference>
<evidence type="ECO:0000313" key="1">
    <source>
        <dbReference type="Proteomes" id="UP000887578"/>
    </source>
</evidence>
<keyword evidence="1" id="KW-1185">Reference proteome</keyword>
<dbReference type="WBParaSite" id="PDA_v2.g3224.t1">
    <property type="protein sequence ID" value="PDA_v2.g3224.t1"/>
    <property type="gene ID" value="PDA_v2.g3224"/>
</dbReference>
<dbReference type="Proteomes" id="UP000887578">
    <property type="component" value="Unplaced"/>
</dbReference>
<accession>A0A914QP11</accession>
<sequence>MKETFHSFEKPENITIVIDFEFLSIAPILRQFGYKTFDQRDLENGEHFSREEVIATLSKFLDDRISDGTIKNCYLLTEEQQNIRFKTKVEIDELKIINCTSNETESSVICTIMYETNTIFDLEEVEKRCTKCGEPFGVIEFPADIFRVVYIHYATQKGFFYKLKCEDNSPEILGKLEHENIVELYEQFMTYRIGETFAVTFNLGNEVMAELKYFDENGDEIEEKKKYKCNTRLFEKLGDKPFIRLCLGCFEFF</sequence>
<evidence type="ECO:0000313" key="2">
    <source>
        <dbReference type="WBParaSite" id="PDA_v2.g3224.t1"/>
    </source>
</evidence>
<dbReference type="AlphaFoldDB" id="A0A914QP11"/>
<organism evidence="1 2">
    <name type="scientific">Panagrolaimus davidi</name>
    <dbReference type="NCBI Taxonomy" id="227884"/>
    <lineage>
        <taxon>Eukaryota</taxon>
        <taxon>Metazoa</taxon>
        <taxon>Ecdysozoa</taxon>
        <taxon>Nematoda</taxon>
        <taxon>Chromadorea</taxon>
        <taxon>Rhabditida</taxon>
        <taxon>Tylenchina</taxon>
        <taxon>Panagrolaimomorpha</taxon>
        <taxon>Panagrolaimoidea</taxon>
        <taxon>Panagrolaimidae</taxon>
        <taxon>Panagrolaimus</taxon>
    </lineage>
</organism>